<feature type="compositionally biased region" description="Low complexity" evidence="7">
    <location>
        <begin position="686"/>
        <end position="695"/>
    </location>
</feature>
<dbReference type="GO" id="GO:0005615">
    <property type="term" value="C:extracellular space"/>
    <property type="evidence" value="ECO:0007669"/>
    <property type="project" value="TreeGrafter"/>
</dbReference>
<comment type="caution">
    <text evidence="9">The sequence shown here is derived from an EMBL/GenBank/DDBJ whole genome shotgun (WGS) entry which is preliminary data.</text>
</comment>
<dbReference type="InterPro" id="IPR000885">
    <property type="entry name" value="Fib_collagen_C"/>
</dbReference>
<feature type="compositionally biased region" description="Pro residues" evidence="7">
    <location>
        <begin position="748"/>
        <end position="761"/>
    </location>
</feature>
<reference evidence="9 10" key="1">
    <citation type="journal article" date="2019" name="Mol. Ecol. Resour.">
        <title>Improving Illumina assemblies with Hi-C and long reads: an example with the North African dromedary.</title>
        <authorList>
            <person name="Elbers J.P."/>
            <person name="Rogers M.F."/>
            <person name="Perelman P.L."/>
            <person name="Proskuryakova A.A."/>
            <person name="Serdyukova N.A."/>
            <person name="Johnson W.E."/>
            <person name="Horin P."/>
            <person name="Corander J."/>
            <person name="Murphy D."/>
            <person name="Burger P.A."/>
        </authorList>
    </citation>
    <scope>NUCLEOTIDE SEQUENCE [LARGE SCALE GENOMIC DNA]</scope>
    <source>
        <strain evidence="9">Drom800</strain>
        <tissue evidence="9">Blood</tissue>
    </source>
</reference>
<dbReference type="InterPro" id="IPR008160">
    <property type="entry name" value="Collagen"/>
</dbReference>
<keyword evidence="3" id="KW-0272">Extracellular matrix</keyword>
<dbReference type="Proteomes" id="UP000299084">
    <property type="component" value="Unassembled WGS sequence"/>
</dbReference>
<evidence type="ECO:0000256" key="6">
    <source>
        <dbReference type="ARBA" id="ARBA00023278"/>
    </source>
</evidence>
<feature type="compositionally biased region" description="Pro residues" evidence="7">
    <location>
        <begin position="840"/>
        <end position="850"/>
    </location>
</feature>
<keyword evidence="10" id="KW-1185">Reference proteome</keyword>
<organism evidence="9 10">
    <name type="scientific">Camelus dromedarius</name>
    <name type="common">Dromedary</name>
    <name type="synonym">Arabian camel</name>
    <dbReference type="NCBI Taxonomy" id="9838"/>
    <lineage>
        <taxon>Eukaryota</taxon>
        <taxon>Metazoa</taxon>
        <taxon>Chordata</taxon>
        <taxon>Craniata</taxon>
        <taxon>Vertebrata</taxon>
        <taxon>Euteleostomi</taxon>
        <taxon>Mammalia</taxon>
        <taxon>Eutheria</taxon>
        <taxon>Laurasiatheria</taxon>
        <taxon>Artiodactyla</taxon>
        <taxon>Tylopoda</taxon>
        <taxon>Camelidae</taxon>
        <taxon>Camelus</taxon>
    </lineage>
</organism>
<accession>A0A5N4EAQ1</accession>
<keyword evidence="5 9" id="KW-0176">Collagen</keyword>
<feature type="region of interest" description="Disordered" evidence="7">
    <location>
        <begin position="293"/>
        <end position="315"/>
    </location>
</feature>
<feature type="region of interest" description="Disordered" evidence="7">
    <location>
        <begin position="222"/>
        <end position="247"/>
    </location>
</feature>
<dbReference type="GO" id="GO:0005581">
    <property type="term" value="C:collagen trimer"/>
    <property type="evidence" value="ECO:0007669"/>
    <property type="project" value="UniProtKB-KW"/>
</dbReference>
<evidence type="ECO:0000256" key="2">
    <source>
        <dbReference type="ARBA" id="ARBA00022525"/>
    </source>
</evidence>
<evidence type="ECO:0000259" key="8">
    <source>
        <dbReference type="PROSITE" id="PS51461"/>
    </source>
</evidence>
<feature type="region of interest" description="Disordered" evidence="7">
    <location>
        <begin position="337"/>
        <end position="432"/>
    </location>
</feature>
<feature type="compositionally biased region" description="Basic and acidic residues" evidence="7">
    <location>
        <begin position="709"/>
        <end position="724"/>
    </location>
</feature>
<gene>
    <name evidence="9" type="ORF">Cadr_000016471</name>
</gene>
<proteinExistence type="predicted"/>
<feature type="compositionally biased region" description="Low complexity" evidence="7">
    <location>
        <begin position="878"/>
        <end position="890"/>
    </location>
</feature>
<dbReference type="AlphaFoldDB" id="A0A5N4EAQ1"/>
<dbReference type="GO" id="GO:0031012">
    <property type="term" value="C:extracellular matrix"/>
    <property type="evidence" value="ECO:0007669"/>
    <property type="project" value="TreeGrafter"/>
</dbReference>
<keyword evidence="6" id="KW-0379">Hydroxylation</keyword>
<dbReference type="Pfam" id="PF01391">
    <property type="entry name" value="Collagen"/>
    <property type="match status" value="1"/>
</dbReference>
<feature type="region of interest" description="Disordered" evidence="7">
    <location>
        <begin position="747"/>
        <end position="766"/>
    </location>
</feature>
<evidence type="ECO:0000256" key="4">
    <source>
        <dbReference type="ARBA" id="ARBA00022737"/>
    </source>
</evidence>
<dbReference type="GO" id="GO:0030198">
    <property type="term" value="P:extracellular matrix organization"/>
    <property type="evidence" value="ECO:0007669"/>
    <property type="project" value="TreeGrafter"/>
</dbReference>
<feature type="region of interest" description="Disordered" evidence="7">
    <location>
        <begin position="835"/>
        <end position="859"/>
    </location>
</feature>
<feature type="compositionally biased region" description="Low complexity" evidence="7">
    <location>
        <begin position="936"/>
        <end position="948"/>
    </location>
</feature>
<dbReference type="PANTHER" id="PTHR24023:SF1082">
    <property type="entry name" value="COLLAGEN TRIPLE HELIX REPEAT"/>
    <property type="match status" value="1"/>
</dbReference>
<evidence type="ECO:0000313" key="9">
    <source>
        <dbReference type="EMBL" id="KAB1280209.1"/>
    </source>
</evidence>
<dbReference type="PANTHER" id="PTHR24023">
    <property type="entry name" value="COLLAGEN ALPHA"/>
    <property type="match status" value="1"/>
</dbReference>
<protein>
    <submittedName>
        <fullName evidence="9">Collagen alpha-1 chain</fullName>
    </submittedName>
</protein>
<dbReference type="PROSITE" id="PS51461">
    <property type="entry name" value="NC1_FIB"/>
    <property type="match status" value="1"/>
</dbReference>
<dbReference type="EMBL" id="JWIN03000004">
    <property type="protein sequence ID" value="KAB1280209.1"/>
    <property type="molecule type" value="Genomic_DNA"/>
</dbReference>
<evidence type="ECO:0000313" key="10">
    <source>
        <dbReference type="Proteomes" id="UP000299084"/>
    </source>
</evidence>
<dbReference type="GO" id="GO:0030020">
    <property type="term" value="F:extracellular matrix structural constituent conferring tensile strength"/>
    <property type="evidence" value="ECO:0007669"/>
    <property type="project" value="TreeGrafter"/>
</dbReference>
<keyword evidence="2" id="KW-0964">Secreted</keyword>
<feature type="region of interest" description="Disordered" evidence="7">
    <location>
        <begin position="686"/>
        <end position="736"/>
    </location>
</feature>
<feature type="region of interest" description="Disordered" evidence="7">
    <location>
        <begin position="877"/>
        <end position="968"/>
    </location>
</feature>
<evidence type="ECO:0000256" key="3">
    <source>
        <dbReference type="ARBA" id="ARBA00022530"/>
    </source>
</evidence>
<dbReference type="Pfam" id="PF01410">
    <property type="entry name" value="COLFI"/>
    <property type="match status" value="2"/>
</dbReference>
<dbReference type="InterPro" id="IPR050149">
    <property type="entry name" value="Collagen_superfamily"/>
</dbReference>
<feature type="compositionally biased region" description="Pro residues" evidence="7">
    <location>
        <begin position="954"/>
        <end position="963"/>
    </location>
</feature>
<feature type="compositionally biased region" description="Basic and acidic residues" evidence="7">
    <location>
        <begin position="571"/>
        <end position="586"/>
    </location>
</feature>
<feature type="compositionally biased region" description="Pro residues" evidence="7">
    <location>
        <begin position="920"/>
        <end position="935"/>
    </location>
</feature>
<evidence type="ECO:0000256" key="1">
    <source>
        <dbReference type="ARBA" id="ARBA00004498"/>
    </source>
</evidence>
<evidence type="ECO:0000256" key="7">
    <source>
        <dbReference type="SAM" id="MobiDB-lite"/>
    </source>
</evidence>
<feature type="compositionally biased region" description="Basic and acidic residues" evidence="7">
    <location>
        <begin position="337"/>
        <end position="357"/>
    </location>
</feature>
<evidence type="ECO:0000256" key="5">
    <source>
        <dbReference type="ARBA" id="ARBA00023119"/>
    </source>
</evidence>
<keyword evidence="4" id="KW-0677">Repeat</keyword>
<dbReference type="Gene3D" id="2.60.120.1000">
    <property type="match status" value="1"/>
</dbReference>
<name>A0A5N4EAQ1_CAMDR</name>
<feature type="domain" description="Fibrillar collagen NC1" evidence="8">
    <location>
        <begin position="1004"/>
        <end position="1255"/>
    </location>
</feature>
<feature type="region of interest" description="Disordered" evidence="7">
    <location>
        <begin position="557"/>
        <end position="613"/>
    </location>
</feature>
<sequence>MKTGLGELPERLLCAVDTELRVTVASTAWLDCPGRRATGVTLVLLARRDFQETTEKGVTTAKPGPEGCLGSPGRVVCWGRRGPPALLDLLLSCFNVTQGVTGMDGQPGPKGNVNPLQCLVCVSCRVPRGSPGPQDSRVIRVPRVFQAPRVQSVLPEKRVPWVSQVSQECPVLTDPRGTPAKKALQERREARVLPAPKARSATLVPAESSHDKKRVVITPTSQGADGIRGLKGTKGEKGEDGFPGFKGDMGIKGDRAAFLELSLRGRLAHLVPEGKTAPKAPRAVEVRTVTRALWGPPGRRENSASQGYRVTQEDKGRRVPSAFLDFLALTERRAAGAHLGSRDHGDSEAQRAHEGKEAPAASPGSLAPRATLEVTARPALRANGDPTDPKDPQGSLARRAPRAPRARMGSQDTLDRGARRVSKARPALQAPQEWSALRVPRERLVRWVSAATPGRRAPPVNRGSRASPEKRGRRVIQAPPAFLGKTDPQGYVASLGTEGFLAQWDLRGREVQRVLLGPSEFQGDLGPRGLQGQLGRKELLVRKVHKARPAETVCRVPWGSPARPAPWAPLEKTETRERSGSRDRRGARGTKANRVPLGLRDLKAPSDSQAPPELTASQVLVASRAFLGRKVTKVREVFLGPPDPWGCRACRDPQERKARREMWARWRPRCERGKRRASRALLVLLRPPDQGPSGDDGPKAAPVKTVPRVTKETRGTRAKRDPRAHMVSQASGAARKKVVSGLQGALAPHPPVRDMPPPPGGDPGAPCGPDEEVLLCEAAPPAPRAPKAGRERKEPREKLAWKVLLGRLAPLVPRGPPGSPGLMVCVGSPGLWVNKASPEPQAPTAPPAPWDPQDSPASKEILDPKARRYLRLKHSEGHPGLIGLIGPPGEQGEKGDRGLPGPQGSSGPKGEQGITGPSGPIGPPGPPGLPGPPGPKGAKGSSGPTGPKGEAGHPGPPGPPGPPGEVIQPLPIQASRTRRHIDASQLMDDGEGAESYMDYADGMEEVFGSLNSLKLEIEQMKRPLGTQQNPARTCKDLQLCHPDFPDGEYWVDPNQGCSRDSFKVYCNFTGGGATCIFPDKKSEGARITSWPKENPGSWFSEFKRGKLSKMARWPKEQPSTWYSQYKRGSLLSYVDAEGNPVGVVQMTFLRLLSASAHQNITYHCYQSVAWQDATTGSYDKAMRLLGSNDEEMSYDNSPYIRALVDGCATKKGYQKTVLEIDTPRVGQVPVVDVMFNDFGDASQKFGFEVGPACFLG</sequence>
<comment type="subcellular location">
    <subcellularLocation>
        <location evidence="1">Secreted</location>
        <location evidence="1">Extracellular space</location>
        <location evidence="1">Extracellular matrix</location>
    </subcellularLocation>
</comment>
<dbReference type="SMART" id="SM00038">
    <property type="entry name" value="COLFI"/>
    <property type="match status" value="1"/>
</dbReference>